<dbReference type="AlphaFoldDB" id="A0AAE0ZLE2"/>
<comment type="caution">
    <text evidence="2">The sequence shown here is derived from an EMBL/GenBank/DDBJ whole genome shotgun (WGS) entry which is preliminary data.</text>
</comment>
<dbReference type="SUPFAM" id="SSF52266">
    <property type="entry name" value="SGNH hydrolase"/>
    <property type="match status" value="1"/>
</dbReference>
<accession>A0AAE0ZLE2</accession>
<keyword evidence="1" id="KW-0472">Membrane</keyword>
<dbReference type="EMBL" id="JAWDGP010003742">
    <property type="protein sequence ID" value="KAK3771408.1"/>
    <property type="molecule type" value="Genomic_DNA"/>
</dbReference>
<proteinExistence type="predicted"/>
<name>A0AAE0ZLE2_9GAST</name>
<gene>
    <name evidence="2" type="ORF">RRG08_050459</name>
</gene>
<keyword evidence="3" id="KW-1185">Reference proteome</keyword>
<feature type="transmembrane region" description="Helical" evidence="1">
    <location>
        <begin position="32"/>
        <end position="50"/>
    </location>
</feature>
<organism evidence="2 3">
    <name type="scientific">Elysia crispata</name>
    <name type="common">lettuce slug</name>
    <dbReference type="NCBI Taxonomy" id="231223"/>
    <lineage>
        <taxon>Eukaryota</taxon>
        <taxon>Metazoa</taxon>
        <taxon>Spiralia</taxon>
        <taxon>Lophotrochozoa</taxon>
        <taxon>Mollusca</taxon>
        <taxon>Gastropoda</taxon>
        <taxon>Heterobranchia</taxon>
        <taxon>Euthyneura</taxon>
        <taxon>Panpulmonata</taxon>
        <taxon>Sacoglossa</taxon>
        <taxon>Placobranchoidea</taxon>
        <taxon>Plakobranchidae</taxon>
        <taxon>Elysia</taxon>
    </lineage>
</organism>
<reference evidence="2" key="1">
    <citation type="journal article" date="2023" name="G3 (Bethesda)">
        <title>A reference genome for the long-term kleptoplast-retaining sea slug Elysia crispata morphotype clarki.</title>
        <authorList>
            <person name="Eastman K.E."/>
            <person name="Pendleton A.L."/>
            <person name="Shaikh M.A."/>
            <person name="Suttiyut T."/>
            <person name="Ogas R."/>
            <person name="Tomko P."/>
            <person name="Gavelis G."/>
            <person name="Widhalm J.R."/>
            <person name="Wisecaver J.H."/>
        </authorList>
    </citation>
    <scope>NUCLEOTIDE SEQUENCE</scope>
    <source>
        <strain evidence="2">ECLA1</strain>
    </source>
</reference>
<keyword evidence="1" id="KW-0812">Transmembrane</keyword>
<evidence type="ECO:0000313" key="3">
    <source>
        <dbReference type="Proteomes" id="UP001283361"/>
    </source>
</evidence>
<keyword evidence="1" id="KW-1133">Transmembrane helix</keyword>
<evidence type="ECO:0000313" key="2">
    <source>
        <dbReference type="EMBL" id="KAK3771408.1"/>
    </source>
</evidence>
<protein>
    <submittedName>
        <fullName evidence="2">Uncharacterized protein</fullName>
    </submittedName>
</protein>
<sequence length="456" mass="51481">MRDIAGDCVQLLPGNAADLGWRSVLNRRQKKTFRVLIGVVLVGVFSILYVTRTRATVGRPAPLPLESVVSSLTMDAHAPVVLEKQDKPQTVVKELGGSRPCWPVLNRASFGRWRPRAHTPEEKAAVDKFLVTVRGYEKLPVSVQRKDNKCGNTNMAEHGRRSELSWYKALCNPLGPKSCCYSNHTCVNLTEKECRCEGCQDLRQQIHAELATWVPHDKNCKLKLYRDEDDLCPLLKNFTIHVIGDSFMRQVFISLVGILRSRHPQGVITDAKIAKDRVEHCDTYMRYFSKCADVIPTEAVECGGTVKFFRDSLWRASQISKILRVFQKYVGQPNTYLVFGLGIHDMYHPDNTIQQILKPVLSVLEKKPPWPQMIWVAPQSPGLLKTPLVKQQQPESVAKFNSVVTPFLKSRGIAVLDGFNLTKDSLMSYDGTHYGKGLNDLKAQILFNYFSEIRAG</sequence>
<evidence type="ECO:0000256" key="1">
    <source>
        <dbReference type="SAM" id="Phobius"/>
    </source>
</evidence>
<dbReference type="Proteomes" id="UP001283361">
    <property type="component" value="Unassembled WGS sequence"/>
</dbReference>